<evidence type="ECO:0000259" key="8">
    <source>
        <dbReference type="Pfam" id="PF02687"/>
    </source>
</evidence>
<keyword evidence="4 7" id="KW-0812">Transmembrane</keyword>
<dbReference type="Proteomes" id="UP000609346">
    <property type="component" value="Unassembled WGS sequence"/>
</dbReference>
<evidence type="ECO:0000256" key="6">
    <source>
        <dbReference type="ARBA" id="ARBA00023136"/>
    </source>
</evidence>
<evidence type="ECO:0000256" key="1">
    <source>
        <dbReference type="ARBA" id="ARBA00004651"/>
    </source>
</evidence>
<name>A0ABR8MT82_9BACL</name>
<feature type="transmembrane region" description="Helical" evidence="7">
    <location>
        <begin position="371"/>
        <end position="395"/>
    </location>
</feature>
<dbReference type="PANTHER" id="PTHR30489:SF0">
    <property type="entry name" value="LIPOPROTEIN-RELEASING SYSTEM TRANSMEMBRANE PROTEIN LOLE"/>
    <property type="match status" value="1"/>
</dbReference>
<feature type="transmembrane region" description="Helical" evidence="7">
    <location>
        <begin position="846"/>
        <end position="867"/>
    </location>
</feature>
<comment type="similarity">
    <text evidence="2">Belongs to the ABC-4 integral membrane protein family. LolC/E subfamily.</text>
</comment>
<dbReference type="InterPro" id="IPR051447">
    <property type="entry name" value="Lipoprotein-release_system"/>
</dbReference>
<dbReference type="InterPro" id="IPR003838">
    <property type="entry name" value="ABC3_permease_C"/>
</dbReference>
<proteinExistence type="inferred from homology"/>
<comment type="caution">
    <text evidence="9">The sequence shown here is derived from an EMBL/GenBank/DDBJ whole genome shotgun (WGS) entry which is preliminary data.</text>
</comment>
<organism evidence="9 10">
    <name type="scientific">Paenibacillus terricola</name>
    <dbReference type="NCBI Taxonomy" id="2763503"/>
    <lineage>
        <taxon>Bacteria</taxon>
        <taxon>Bacillati</taxon>
        <taxon>Bacillota</taxon>
        <taxon>Bacilli</taxon>
        <taxon>Bacillales</taxon>
        <taxon>Paenibacillaceae</taxon>
        <taxon>Paenibacillus</taxon>
    </lineage>
</organism>
<evidence type="ECO:0000256" key="2">
    <source>
        <dbReference type="ARBA" id="ARBA00005236"/>
    </source>
</evidence>
<evidence type="ECO:0000313" key="10">
    <source>
        <dbReference type="Proteomes" id="UP000609346"/>
    </source>
</evidence>
<keyword evidence="6 7" id="KW-0472">Membrane</keyword>
<feature type="transmembrane region" description="Helical" evidence="7">
    <location>
        <begin position="789"/>
        <end position="811"/>
    </location>
</feature>
<evidence type="ECO:0000256" key="3">
    <source>
        <dbReference type="ARBA" id="ARBA00022475"/>
    </source>
</evidence>
<reference evidence="9 10" key="1">
    <citation type="submission" date="2020-09" db="EMBL/GenBank/DDBJ databases">
        <title>Paenibacillus sp. strain PR3 16S rRNA gene Genome sequencing and assembly.</title>
        <authorList>
            <person name="Kim J."/>
        </authorList>
    </citation>
    <scope>NUCLEOTIDE SEQUENCE [LARGE SCALE GENOMIC DNA]</scope>
    <source>
        <strain evidence="9 10">PR3</strain>
    </source>
</reference>
<feature type="domain" description="ABC3 transporter permease C-terminal" evidence="8">
    <location>
        <begin position="796"/>
        <end position="915"/>
    </location>
</feature>
<accession>A0ABR8MT82</accession>
<keyword evidence="5 7" id="KW-1133">Transmembrane helix</keyword>
<dbReference type="EMBL" id="JACXZA010000001">
    <property type="protein sequence ID" value="MBD3918075.1"/>
    <property type="molecule type" value="Genomic_DNA"/>
</dbReference>
<protein>
    <submittedName>
        <fullName evidence="9">FtsX-like permease family protein</fullName>
    </submittedName>
</protein>
<dbReference type="RefSeq" id="WP_191202308.1">
    <property type="nucleotide sequence ID" value="NZ_JACXZA010000001.1"/>
</dbReference>
<gene>
    <name evidence="9" type="ORF">H8B09_04875</name>
</gene>
<evidence type="ECO:0000256" key="4">
    <source>
        <dbReference type="ARBA" id="ARBA00022692"/>
    </source>
</evidence>
<keyword evidence="3" id="KW-1003">Cell membrane</keyword>
<evidence type="ECO:0000313" key="9">
    <source>
        <dbReference type="EMBL" id="MBD3918075.1"/>
    </source>
</evidence>
<feature type="domain" description="ABC3 transporter permease C-terminal" evidence="8">
    <location>
        <begin position="275"/>
        <end position="400"/>
    </location>
</feature>
<feature type="transmembrane region" description="Helical" evidence="7">
    <location>
        <begin position="21"/>
        <end position="41"/>
    </location>
</feature>
<feature type="transmembrane region" description="Helical" evidence="7">
    <location>
        <begin position="454"/>
        <end position="477"/>
    </location>
</feature>
<sequence>MIRQRIVWKMALANAKLSWKQTVLTIVAGAIGTMLIVMAYVQYHSVGRSADDWINRHYGVVSWELIPKDKDADRLFSNKEVDQIVGSYKRIGDSIKLLPVVSTDVYMVKLQADGQAAGALPGVHVMGFNSVAAASYDTSTSELWSTGMADDSAIIDEQTASLSGLNVDDAIRLEAVNGNSLLVQVKQIVPTQGLPGYRGQNAKSIGTVIVSEGAVRQLTGMKEGYDRLLARNAVGSSALNGFSTPSEPMFQSQFVKWEAMGQADQMRKQYITVFLICAVAIASCLLLLRQILAMIADARREMFGVLRALGLSRGHIRSMFVAEAMVLSIICVVLGTALGIGSGVLLVKLFYGTYAEELARSSGMNITVVPHISIGGLLIVMAIIVLFMMIVALLVARKAGKVRIIDALRGGYDTISDARTTKKRHKKSILMLVLAGCAVILHLSQLVADPPEATGKFILLILMTWLAGCLGALYIILRLAGHAAGPIDWIAKTLRFPQVSILLASRFSRQHPARTYTIALLFALMMMMLTLTTSLYITIYERQDVEKTNQTVLGYNGYVGYDTQEQKRRILDVVASNEEVQSIVERSTILEPYMLTINENGVGHAFVPVTDELLAGGGLQLRQRASQFTSDEEAWSAVKNDARYIILPMWYLYPYPDRADFDKQVLVKAGDTIEIPIYESKLRMMNEKWVANETRTFIVAGFAENNSESKMQTYLFRTNYVNPAVHEELRKYGYKWPDQFKEGLVLLQYNDRDMKITQRLEETMLMNGITTFESPYANNRAQQLINKQLVRGFIGFTMVAALIGLFGLVIVQLRAVQERAKSIAMLRCVGLSRSHISRMFMLEGSLISIAGLAVGWLIGSTGAQVFINTLKQDTRPGDQPVLYHYPFDTIIPLLLTLLVAALVMNMAPASGALKLAPAEALREAQQ</sequence>
<feature type="transmembrane region" description="Helical" evidence="7">
    <location>
        <begin position="270"/>
        <end position="292"/>
    </location>
</feature>
<feature type="transmembrane region" description="Helical" evidence="7">
    <location>
        <begin position="516"/>
        <end position="539"/>
    </location>
</feature>
<evidence type="ECO:0000256" key="5">
    <source>
        <dbReference type="ARBA" id="ARBA00022989"/>
    </source>
</evidence>
<feature type="transmembrane region" description="Helical" evidence="7">
    <location>
        <begin position="887"/>
        <end position="907"/>
    </location>
</feature>
<dbReference type="Pfam" id="PF02687">
    <property type="entry name" value="FtsX"/>
    <property type="match status" value="2"/>
</dbReference>
<feature type="transmembrane region" description="Helical" evidence="7">
    <location>
        <begin position="326"/>
        <end position="351"/>
    </location>
</feature>
<keyword evidence="10" id="KW-1185">Reference proteome</keyword>
<feature type="transmembrane region" description="Helical" evidence="7">
    <location>
        <begin position="429"/>
        <end position="448"/>
    </location>
</feature>
<evidence type="ECO:0000256" key="7">
    <source>
        <dbReference type="SAM" id="Phobius"/>
    </source>
</evidence>
<dbReference type="PANTHER" id="PTHR30489">
    <property type="entry name" value="LIPOPROTEIN-RELEASING SYSTEM TRANSMEMBRANE PROTEIN LOLE"/>
    <property type="match status" value="1"/>
</dbReference>
<comment type="subcellular location">
    <subcellularLocation>
        <location evidence="1">Cell membrane</location>
        <topology evidence="1">Multi-pass membrane protein</topology>
    </subcellularLocation>
</comment>